<protein>
    <submittedName>
        <fullName evidence="4">Peroxiredoxin</fullName>
    </submittedName>
</protein>
<feature type="region of interest" description="Disordered" evidence="2">
    <location>
        <begin position="29"/>
        <end position="62"/>
    </location>
</feature>
<proteinExistence type="predicted"/>
<dbReference type="EMBL" id="FOOG01000063">
    <property type="protein sequence ID" value="SFG61334.1"/>
    <property type="molecule type" value="Genomic_DNA"/>
</dbReference>
<dbReference type="OrthoDB" id="25753at2"/>
<dbReference type="PROSITE" id="PS00194">
    <property type="entry name" value="THIOREDOXIN_1"/>
    <property type="match status" value="1"/>
</dbReference>
<evidence type="ECO:0000313" key="5">
    <source>
        <dbReference type="Proteomes" id="UP000198897"/>
    </source>
</evidence>
<evidence type="ECO:0000259" key="3">
    <source>
        <dbReference type="PROSITE" id="PS51352"/>
    </source>
</evidence>
<dbReference type="InterPro" id="IPR050553">
    <property type="entry name" value="Thioredoxin_ResA/DsbE_sf"/>
</dbReference>
<reference evidence="5" key="1">
    <citation type="submission" date="2016-10" db="EMBL/GenBank/DDBJ databases">
        <authorList>
            <person name="Varghese N."/>
            <person name="Submissions S."/>
        </authorList>
    </citation>
    <scope>NUCLEOTIDE SEQUENCE [LARGE SCALE GENOMIC DNA]</scope>
    <source>
        <strain evidence="5">FP5</strain>
    </source>
</reference>
<evidence type="ECO:0000313" key="4">
    <source>
        <dbReference type="EMBL" id="SFG61334.1"/>
    </source>
</evidence>
<dbReference type="InterPro" id="IPR017937">
    <property type="entry name" value="Thioredoxin_CS"/>
</dbReference>
<dbReference type="GO" id="GO:0016209">
    <property type="term" value="F:antioxidant activity"/>
    <property type="evidence" value="ECO:0007669"/>
    <property type="project" value="InterPro"/>
</dbReference>
<dbReference type="PANTHER" id="PTHR42852:SF1">
    <property type="entry name" value="THIOREDOXIN-LIKE PROTEIN YNEN"/>
    <property type="match status" value="1"/>
</dbReference>
<name>A0A1I2T8H5_9BACI</name>
<evidence type="ECO:0000256" key="1">
    <source>
        <dbReference type="ARBA" id="ARBA00023157"/>
    </source>
</evidence>
<keyword evidence="1" id="KW-1015">Disulfide bond</keyword>
<dbReference type="Gene3D" id="3.40.30.10">
    <property type="entry name" value="Glutaredoxin"/>
    <property type="match status" value="1"/>
</dbReference>
<dbReference type="PROSITE" id="PS51352">
    <property type="entry name" value="THIOREDOXIN_2"/>
    <property type="match status" value="1"/>
</dbReference>
<dbReference type="Proteomes" id="UP000198897">
    <property type="component" value="Unassembled WGS sequence"/>
</dbReference>
<accession>A0A1I2T8H5</accession>
<dbReference type="Pfam" id="PF00578">
    <property type="entry name" value="AhpC-TSA"/>
    <property type="match status" value="1"/>
</dbReference>
<gene>
    <name evidence="4" type="ORF">SAMN05216353_16314</name>
</gene>
<dbReference type="InterPro" id="IPR036249">
    <property type="entry name" value="Thioredoxin-like_sf"/>
</dbReference>
<dbReference type="AlphaFoldDB" id="A0A1I2T8H5"/>
<organism evidence="4 5">
    <name type="scientific">Halobacillus alkaliphilus</name>
    <dbReference type="NCBI Taxonomy" id="396056"/>
    <lineage>
        <taxon>Bacteria</taxon>
        <taxon>Bacillati</taxon>
        <taxon>Bacillota</taxon>
        <taxon>Bacilli</taxon>
        <taxon>Bacillales</taxon>
        <taxon>Bacillaceae</taxon>
        <taxon>Halobacillus</taxon>
    </lineage>
</organism>
<dbReference type="InterPro" id="IPR000866">
    <property type="entry name" value="AhpC/TSA"/>
</dbReference>
<evidence type="ECO:0000256" key="2">
    <source>
        <dbReference type="SAM" id="MobiDB-lite"/>
    </source>
</evidence>
<dbReference type="InterPro" id="IPR013766">
    <property type="entry name" value="Thioredoxin_domain"/>
</dbReference>
<dbReference type="CDD" id="cd02966">
    <property type="entry name" value="TlpA_like_family"/>
    <property type="match status" value="1"/>
</dbReference>
<dbReference type="GO" id="GO:0016491">
    <property type="term" value="F:oxidoreductase activity"/>
    <property type="evidence" value="ECO:0007669"/>
    <property type="project" value="InterPro"/>
</dbReference>
<sequence length="198" mass="22289">MVKQILASVFLLALLSLVAYNVWSERETNPEDSELQTYESSKEEKGTGMTSPNAPSGLKEGEKAPDFTLETLDGEVVTLSDYKGKKVFLNFWATWCPPCREEMPEMERFQQKYGEEVAVLAVNGTGSETNIGEVRSYIEKGGYSFPILLDKDLDLHQTYQTISIPTTYFIGTDGVIQEPRKVGPMTYDFMIKMKNALE</sequence>
<dbReference type="SUPFAM" id="SSF52833">
    <property type="entry name" value="Thioredoxin-like"/>
    <property type="match status" value="1"/>
</dbReference>
<feature type="domain" description="Thioredoxin" evidence="3">
    <location>
        <begin position="58"/>
        <end position="198"/>
    </location>
</feature>
<keyword evidence="5" id="KW-1185">Reference proteome</keyword>
<dbReference type="PANTHER" id="PTHR42852">
    <property type="entry name" value="THIOL:DISULFIDE INTERCHANGE PROTEIN DSBE"/>
    <property type="match status" value="1"/>
</dbReference>